<keyword evidence="2" id="KW-1185">Reference proteome</keyword>
<dbReference type="Proteomes" id="UP001220010">
    <property type="component" value="Unassembled WGS sequence"/>
</dbReference>
<comment type="caution">
    <text evidence="1">The sequence shown here is derived from an EMBL/GenBank/DDBJ whole genome shotgun (WGS) entry which is preliminary data.</text>
</comment>
<sequence length="206" mass="22169">MRILLIFISLLLLGATLHGAVGEEPPAEEWLSIEGLRIVDVHHTEGYLRGVMNLSGQSRIGWTPPAPPVRPATDVAGIWSFTLLGRERLEVEVALYQVDGEVFGEGAIASEMGRWQVTAAGYATYNDLELRLVPFGDPTLIRLRLSLLAVPARGSYAVYTPSGQAGFGAAFGYMRGPIGWAYPPASLSSVVPPEPSWRPEAGTSPV</sequence>
<accession>A0ABT5XA34</accession>
<dbReference type="EMBL" id="JARFPK010000045">
    <property type="protein sequence ID" value="MDF0591527.1"/>
    <property type="molecule type" value="Genomic_DNA"/>
</dbReference>
<organism evidence="1 2">
    <name type="scientific">Candidatus Methanocrinis natronophilus</name>
    <dbReference type="NCBI Taxonomy" id="3033396"/>
    <lineage>
        <taxon>Archaea</taxon>
        <taxon>Methanobacteriati</taxon>
        <taxon>Methanobacteriota</taxon>
        <taxon>Stenosarchaea group</taxon>
        <taxon>Methanomicrobia</taxon>
        <taxon>Methanotrichales</taxon>
        <taxon>Methanotrichaceae</taxon>
        <taxon>Methanocrinis</taxon>
    </lineage>
</organism>
<proteinExistence type="predicted"/>
<name>A0ABT5XA34_9EURY</name>
<evidence type="ECO:0000313" key="2">
    <source>
        <dbReference type="Proteomes" id="UP001220010"/>
    </source>
</evidence>
<evidence type="ECO:0000313" key="1">
    <source>
        <dbReference type="EMBL" id="MDF0591527.1"/>
    </source>
</evidence>
<protein>
    <submittedName>
        <fullName evidence="1">Uncharacterized protein</fullName>
    </submittedName>
</protein>
<gene>
    <name evidence="1" type="ORF">P0O15_10180</name>
</gene>
<reference evidence="1 2" key="1">
    <citation type="submission" date="2023-03" db="EMBL/GenBank/DDBJ databases">
        <title>WGS of Methanotrichaceae archaeon Mx.</title>
        <authorList>
            <person name="Sorokin D.Y."/>
            <person name="Merkel A.Y."/>
        </authorList>
    </citation>
    <scope>NUCLEOTIDE SEQUENCE [LARGE SCALE GENOMIC DNA]</scope>
    <source>
        <strain evidence="1 2">Mx</strain>
    </source>
</reference>
<dbReference type="RefSeq" id="WP_316967258.1">
    <property type="nucleotide sequence ID" value="NZ_JARFPK010000045.1"/>
</dbReference>